<dbReference type="Gene3D" id="3.50.50.60">
    <property type="entry name" value="FAD/NAD(P)-binding domain"/>
    <property type="match status" value="1"/>
</dbReference>
<protein>
    <submittedName>
        <fullName evidence="2">NAD(P)/FAD-dependent oxidoreductase</fullName>
    </submittedName>
</protein>
<dbReference type="PRINTS" id="PR00469">
    <property type="entry name" value="PNDRDTASEII"/>
</dbReference>
<evidence type="ECO:0000313" key="2">
    <source>
        <dbReference type="EMBL" id="RUM96802.1"/>
    </source>
</evidence>
<dbReference type="GO" id="GO:0050660">
    <property type="term" value="F:flavin adenine dinucleotide binding"/>
    <property type="evidence" value="ECO:0007669"/>
    <property type="project" value="TreeGrafter"/>
</dbReference>
<keyword evidence="1" id="KW-0560">Oxidoreductase</keyword>
<dbReference type="AlphaFoldDB" id="A0A432V416"/>
<organism evidence="2 3">
    <name type="scientific">Borborobacter arsenicus</name>
    <dbReference type="NCBI Taxonomy" id="1851146"/>
    <lineage>
        <taxon>Bacteria</taxon>
        <taxon>Pseudomonadati</taxon>
        <taxon>Pseudomonadota</taxon>
        <taxon>Alphaproteobacteria</taxon>
        <taxon>Hyphomicrobiales</taxon>
        <taxon>Phyllobacteriaceae</taxon>
        <taxon>Borborobacter</taxon>
    </lineage>
</organism>
<evidence type="ECO:0000313" key="3">
    <source>
        <dbReference type="Proteomes" id="UP000281647"/>
    </source>
</evidence>
<dbReference type="GO" id="GO:0004497">
    <property type="term" value="F:monooxygenase activity"/>
    <property type="evidence" value="ECO:0007669"/>
    <property type="project" value="TreeGrafter"/>
</dbReference>
<dbReference type="EMBL" id="RKST01000016">
    <property type="protein sequence ID" value="RUM96802.1"/>
    <property type="molecule type" value="Genomic_DNA"/>
</dbReference>
<dbReference type="OrthoDB" id="9773233at2"/>
<dbReference type="InterPro" id="IPR050982">
    <property type="entry name" value="Auxin_biosynth/cation_transpt"/>
</dbReference>
<reference evidence="2 3" key="1">
    <citation type="submission" date="2018-11" db="EMBL/GenBank/DDBJ databases">
        <title>Pseudaminobacter arsenicus sp. nov., an arsenic-resistant bacterium isolated from arsenic-rich aquifers.</title>
        <authorList>
            <person name="Mu Y."/>
        </authorList>
    </citation>
    <scope>NUCLEOTIDE SEQUENCE [LARGE SCALE GENOMIC DNA]</scope>
    <source>
        <strain evidence="2 3">CB3</strain>
    </source>
</reference>
<gene>
    <name evidence="2" type="ORF">EET67_16370</name>
</gene>
<dbReference type="PANTHER" id="PTHR43539:SF78">
    <property type="entry name" value="FLAVIN-CONTAINING MONOOXYGENASE"/>
    <property type="match status" value="1"/>
</dbReference>
<dbReference type="PRINTS" id="PR00368">
    <property type="entry name" value="FADPNR"/>
</dbReference>
<dbReference type="NCBIfam" id="NF040505">
    <property type="entry name" value="ArsO_flavin_mono"/>
    <property type="match status" value="1"/>
</dbReference>
<comment type="caution">
    <text evidence="2">The sequence shown here is derived from an EMBL/GenBank/DDBJ whole genome shotgun (WGS) entry which is preliminary data.</text>
</comment>
<dbReference type="InterPro" id="IPR036188">
    <property type="entry name" value="FAD/NAD-bd_sf"/>
</dbReference>
<dbReference type="Proteomes" id="UP000281647">
    <property type="component" value="Unassembled WGS sequence"/>
</dbReference>
<name>A0A432V416_9HYPH</name>
<dbReference type="SUPFAM" id="SSF51905">
    <property type="entry name" value="FAD/NAD(P)-binding domain"/>
    <property type="match status" value="2"/>
</dbReference>
<dbReference type="RefSeq" id="WP_128627605.1">
    <property type="nucleotide sequence ID" value="NZ_RKST01000016.1"/>
</dbReference>
<sequence>MTDHQLIIIGGGQAGLATAYYLKRAGIDFLILDDGQGPGGAWRHGWDSLRLFSPAAYSSLPGWQMPGRSDPEYPSRDDVIYYLARYEARYSLPVVRPVPVRSVVNAGDGFVIGTDDRRYRSKVVVSATGTWSAPFIPDYPGLADFRGEQLHSAHYRNPDRFREKSVLVVGGGNSGAQIFSEVTQVASAQWVTIREPIFLPDDVDGRVLFQRASARILGKDTAPHGGLGDIVMVPPVRAARDRGVLHAVRPFERFTEGGVQWSDGRTSRVDAVIWCSGFKAALSHLEALGIVGDDGRVATSGQQSTAVPGLWLMGYGNWTGAASATIIGAGRVAREASREMVAHLAR</sequence>
<evidence type="ECO:0000256" key="1">
    <source>
        <dbReference type="ARBA" id="ARBA00023002"/>
    </source>
</evidence>
<dbReference type="Pfam" id="PF13738">
    <property type="entry name" value="Pyr_redox_3"/>
    <property type="match status" value="1"/>
</dbReference>
<keyword evidence="3" id="KW-1185">Reference proteome</keyword>
<proteinExistence type="predicted"/>
<accession>A0A432V416</accession>
<dbReference type="PANTHER" id="PTHR43539">
    <property type="entry name" value="FLAVIN-BINDING MONOOXYGENASE-LIKE PROTEIN (AFU_ORTHOLOGUE AFUA_4G09220)"/>
    <property type="match status" value="1"/>
</dbReference>